<dbReference type="InterPro" id="IPR036188">
    <property type="entry name" value="FAD/NAD-bd_sf"/>
</dbReference>
<dbReference type="GO" id="GO:0004499">
    <property type="term" value="F:N,N-dimethylaniline monooxygenase activity"/>
    <property type="evidence" value="ECO:0007669"/>
    <property type="project" value="InterPro"/>
</dbReference>
<dbReference type="PANTHER" id="PTHR23023">
    <property type="entry name" value="DIMETHYLANILINE MONOOXYGENASE"/>
    <property type="match status" value="1"/>
</dbReference>
<comment type="cofactor">
    <cofactor evidence="5">
        <name>FAD</name>
        <dbReference type="ChEBI" id="CHEBI:57692"/>
    </cofactor>
</comment>
<keyword evidence="2 5" id="KW-0285">Flavoprotein</keyword>
<evidence type="ECO:0000313" key="7">
    <source>
        <dbReference type="WBParaSite" id="nRc.2.0.1.t27951-RA"/>
    </source>
</evidence>
<evidence type="ECO:0000256" key="1">
    <source>
        <dbReference type="ARBA" id="ARBA00009183"/>
    </source>
</evidence>
<name>A0A915JPW5_ROMCU</name>
<evidence type="ECO:0000256" key="2">
    <source>
        <dbReference type="ARBA" id="ARBA00022630"/>
    </source>
</evidence>
<accession>A0A915JPW5</accession>
<organism evidence="6 7">
    <name type="scientific">Romanomermis culicivorax</name>
    <name type="common">Nematode worm</name>
    <dbReference type="NCBI Taxonomy" id="13658"/>
    <lineage>
        <taxon>Eukaryota</taxon>
        <taxon>Metazoa</taxon>
        <taxon>Ecdysozoa</taxon>
        <taxon>Nematoda</taxon>
        <taxon>Enoplea</taxon>
        <taxon>Dorylaimia</taxon>
        <taxon>Mermithida</taxon>
        <taxon>Mermithoidea</taxon>
        <taxon>Mermithidae</taxon>
        <taxon>Romanomermis</taxon>
    </lineage>
</organism>
<dbReference type="EC" id="1.-.-.-" evidence="5"/>
<dbReference type="GO" id="GO:0050661">
    <property type="term" value="F:NADP binding"/>
    <property type="evidence" value="ECO:0007669"/>
    <property type="project" value="InterPro"/>
</dbReference>
<sequence>VIGAGLSGLVSIKECLQHGFEVTCFEKSDTIGGAWNYRSDGSITVAKRTVSLTSKHMMAFSDFPMPDDYPTFLHHSYYIQYLMDYVYMICRDRELWCSSRKGWFGLPHDFLTETRFCNWLYDLRPRLATLLFEFMTNLKFDWDTVGKCENKKLISSKTHVLTDDL</sequence>
<proteinExistence type="inferred from homology"/>
<keyword evidence="3 5" id="KW-0274">FAD</keyword>
<keyword evidence="5" id="KW-0503">Monooxygenase</keyword>
<dbReference type="InterPro" id="IPR050346">
    <property type="entry name" value="FMO-like"/>
</dbReference>
<evidence type="ECO:0000256" key="5">
    <source>
        <dbReference type="RuleBase" id="RU361177"/>
    </source>
</evidence>
<evidence type="ECO:0000256" key="3">
    <source>
        <dbReference type="ARBA" id="ARBA00022827"/>
    </source>
</evidence>
<dbReference type="GO" id="GO:0050660">
    <property type="term" value="F:flavin adenine dinucleotide binding"/>
    <property type="evidence" value="ECO:0007669"/>
    <property type="project" value="InterPro"/>
</dbReference>
<dbReference type="Gene3D" id="3.50.50.60">
    <property type="entry name" value="FAD/NAD(P)-binding domain"/>
    <property type="match status" value="1"/>
</dbReference>
<evidence type="ECO:0000313" key="6">
    <source>
        <dbReference type="Proteomes" id="UP000887565"/>
    </source>
</evidence>
<dbReference type="Proteomes" id="UP000887565">
    <property type="component" value="Unplaced"/>
</dbReference>
<keyword evidence="6" id="KW-1185">Reference proteome</keyword>
<dbReference type="AlphaFoldDB" id="A0A915JPW5"/>
<keyword evidence="4 5" id="KW-0560">Oxidoreductase</keyword>
<dbReference type="InterPro" id="IPR020946">
    <property type="entry name" value="Flavin_mOase-like"/>
</dbReference>
<protein>
    <recommendedName>
        <fullName evidence="5">Flavin-containing monooxygenase</fullName>
        <ecNumber evidence="5">1.-.-.-</ecNumber>
    </recommendedName>
</protein>
<reference evidence="7" key="1">
    <citation type="submission" date="2022-11" db="UniProtKB">
        <authorList>
            <consortium name="WormBaseParasite"/>
        </authorList>
    </citation>
    <scope>IDENTIFICATION</scope>
</reference>
<dbReference type="SUPFAM" id="SSF51905">
    <property type="entry name" value="FAD/NAD(P)-binding domain"/>
    <property type="match status" value="1"/>
</dbReference>
<evidence type="ECO:0000256" key="4">
    <source>
        <dbReference type="ARBA" id="ARBA00023002"/>
    </source>
</evidence>
<dbReference type="Pfam" id="PF00743">
    <property type="entry name" value="FMO-like"/>
    <property type="match status" value="1"/>
</dbReference>
<dbReference type="WBParaSite" id="nRc.2.0.1.t27951-RA">
    <property type="protein sequence ID" value="nRc.2.0.1.t27951-RA"/>
    <property type="gene ID" value="nRc.2.0.1.g27951"/>
</dbReference>
<comment type="similarity">
    <text evidence="1 5">Belongs to the FMO family.</text>
</comment>